<dbReference type="AlphaFoldDB" id="A0AA35CQ01"/>
<dbReference type="Gene3D" id="3.30.160.100">
    <property type="entry name" value="Ribosome hibernation promotion factor-like"/>
    <property type="match status" value="1"/>
</dbReference>
<dbReference type="InterPro" id="IPR032528">
    <property type="entry name" value="Ribosom_S30AE_C"/>
</dbReference>
<dbReference type="GO" id="GO:0022627">
    <property type="term" value="C:cytosolic small ribosomal subunit"/>
    <property type="evidence" value="ECO:0007669"/>
    <property type="project" value="TreeGrafter"/>
</dbReference>
<sequence length="188" mass="20992">MDVAVYGRNIEVTAALRDYVTKKLSKLDKLITAPQGAKVAMSVERGRHIVEVTIPVKEGFLLRGEEASDSMYASIDLVLEKLEKQVKRYKARWDRKRAEPSADLAAMAGAEAGPAGAEAAGDEWASPDEDRIVRVKRFAMKPQTVAEAIMQMNLLGHDFYVFANAETDRFSVVYRRKDGNYGLIEPER</sequence>
<keyword evidence="4" id="KW-0175">Coiled coil</keyword>
<evidence type="ECO:0000313" key="6">
    <source>
        <dbReference type="EMBL" id="BDG61720.1"/>
    </source>
</evidence>
<evidence type="ECO:0000256" key="4">
    <source>
        <dbReference type="SAM" id="Coils"/>
    </source>
</evidence>
<comment type="subcellular location">
    <subcellularLocation>
        <location evidence="3">Cytoplasm</location>
    </subcellularLocation>
</comment>
<dbReference type="KEGG" id="cmic:caldi_28100"/>
<dbReference type="Pfam" id="PF02482">
    <property type="entry name" value="Ribosomal_S30AE"/>
    <property type="match status" value="1"/>
</dbReference>
<comment type="subunit">
    <text evidence="3">Interacts with 100S ribosomes.</text>
</comment>
<dbReference type="EMBL" id="AP025628">
    <property type="protein sequence ID" value="BDG61720.1"/>
    <property type="molecule type" value="Genomic_DNA"/>
</dbReference>
<dbReference type="GO" id="GO:0045900">
    <property type="term" value="P:negative regulation of translational elongation"/>
    <property type="evidence" value="ECO:0007669"/>
    <property type="project" value="TreeGrafter"/>
</dbReference>
<feature type="coiled-coil region" evidence="4">
    <location>
        <begin position="72"/>
        <end position="99"/>
    </location>
</feature>
<keyword evidence="1 3" id="KW-0963">Cytoplasm</keyword>
<dbReference type="Pfam" id="PF16321">
    <property type="entry name" value="Ribosom_S30AE_C"/>
    <property type="match status" value="1"/>
</dbReference>
<keyword evidence="7" id="KW-1185">Reference proteome</keyword>
<dbReference type="InterPro" id="IPR036567">
    <property type="entry name" value="RHF-like"/>
</dbReference>
<dbReference type="InterPro" id="IPR050574">
    <property type="entry name" value="HPF/YfiA_ribosome-assoc"/>
</dbReference>
<dbReference type="RefSeq" id="WP_264842350.1">
    <property type="nucleotide sequence ID" value="NZ_AP025628.1"/>
</dbReference>
<evidence type="ECO:0000313" key="7">
    <source>
        <dbReference type="Proteomes" id="UP001163687"/>
    </source>
</evidence>
<dbReference type="InterPro" id="IPR038416">
    <property type="entry name" value="Ribosom_S30AE_C_sf"/>
</dbReference>
<accession>A0AA35CQ01</accession>
<evidence type="ECO:0000259" key="5">
    <source>
        <dbReference type="Pfam" id="PF16321"/>
    </source>
</evidence>
<dbReference type="NCBIfam" id="TIGR00741">
    <property type="entry name" value="yfiA"/>
    <property type="match status" value="1"/>
</dbReference>
<evidence type="ECO:0000256" key="1">
    <source>
        <dbReference type="ARBA" id="ARBA00022490"/>
    </source>
</evidence>
<dbReference type="FunFam" id="3.30.505.50:FF:000001">
    <property type="entry name" value="Ribosome hibernation promoting factor"/>
    <property type="match status" value="1"/>
</dbReference>
<gene>
    <name evidence="3" type="primary">hpf</name>
    <name evidence="6" type="ORF">caldi_28100</name>
</gene>
<protein>
    <recommendedName>
        <fullName evidence="3">Ribosome hibernation promoting factor</fullName>
        <shortName evidence="3">HPF</shortName>
    </recommendedName>
</protein>
<organism evidence="6 7">
    <name type="scientific">Caldinitratiruptor microaerophilus</name>
    <dbReference type="NCBI Taxonomy" id="671077"/>
    <lineage>
        <taxon>Bacteria</taxon>
        <taxon>Bacillati</taxon>
        <taxon>Bacillota</taxon>
        <taxon>Clostridia</taxon>
        <taxon>Eubacteriales</taxon>
        <taxon>Symbiobacteriaceae</taxon>
        <taxon>Caldinitratiruptor</taxon>
    </lineage>
</organism>
<dbReference type="Gene3D" id="3.30.505.50">
    <property type="entry name" value="Sigma 54 modulation/S30EA ribosomal protein, C-terminal domain"/>
    <property type="match status" value="1"/>
</dbReference>
<reference evidence="6" key="1">
    <citation type="submission" date="2022-03" db="EMBL/GenBank/DDBJ databases">
        <title>Complete genome sequence of Caldinitratiruptor microaerophilus.</title>
        <authorList>
            <person name="Mukaiyama R."/>
            <person name="Nishiyama T."/>
            <person name="Ueda K."/>
        </authorList>
    </citation>
    <scope>NUCLEOTIDE SEQUENCE</scope>
    <source>
        <strain evidence="6">JCM 16183</strain>
    </source>
</reference>
<dbReference type="PANTHER" id="PTHR33231">
    <property type="entry name" value="30S RIBOSOMAL PROTEIN"/>
    <property type="match status" value="1"/>
</dbReference>
<evidence type="ECO:0000256" key="3">
    <source>
        <dbReference type="HAMAP-Rule" id="MF_00839"/>
    </source>
</evidence>
<dbReference type="CDD" id="cd00552">
    <property type="entry name" value="RaiA"/>
    <property type="match status" value="1"/>
</dbReference>
<keyword evidence="2 3" id="KW-0810">Translation regulation</keyword>
<evidence type="ECO:0000256" key="2">
    <source>
        <dbReference type="ARBA" id="ARBA00022845"/>
    </source>
</evidence>
<dbReference type="Proteomes" id="UP001163687">
    <property type="component" value="Chromosome"/>
</dbReference>
<comment type="similarity">
    <text evidence="3">Belongs to the HPF/YfiA ribosome-associated protein family. Long HPF subfamily.</text>
</comment>
<dbReference type="InterPro" id="IPR034694">
    <property type="entry name" value="HPF_long/plastid"/>
</dbReference>
<dbReference type="HAMAP" id="MF_00839">
    <property type="entry name" value="HPF"/>
    <property type="match status" value="1"/>
</dbReference>
<dbReference type="InterPro" id="IPR003489">
    <property type="entry name" value="RHF/RaiA"/>
</dbReference>
<comment type="function">
    <text evidence="3">Required for dimerization of active 70S ribosomes into 100S ribosomes in stationary phase; 100S ribosomes are translationally inactive and sometimes present during exponential growth.</text>
</comment>
<dbReference type="SUPFAM" id="SSF69754">
    <property type="entry name" value="Ribosome binding protein Y (YfiA homologue)"/>
    <property type="match status" value="1"/>
</dbReference>
<feature type="domain" description="Sigma 54 modulation/S30EA ribosomal protein C-terminal" evidence="5">
    <location>
        <begin position="128"/>
        <end position="183"/>
    </location>
</feature>
<dbReference type="GO" id="GO:0043024">
    <property type="term" value="F:ribosomal small subunit binding"/>
    <property type="evidence" value="ECO:0007669"/>
    <property type="project" value="TreeGrafter"/>
</dbReference>
<name>A0AA35CQ01_9FIRM</name>
<dbReference type="PANTHER" id="PTHR33231:SF1">
    <property type="entry name" value="30S RIBOSOMAL PROTEIN"/>
    <property type="match status" value="1"/>
</dbReference>
<proteinExistence type="inferred from homology"/>